<evidence type="ECO:0000256" key="1">
    <source>
        <dbReference type="ARBA" id="ARBA00008239"/>
    </source>
</evidence>
<dbReference type="Gene3D" id="3.30.230.80">
    <property type="match status" value="1"/>
</dbReference>
<feature type="domain" description="Histidine kinase/HSP90-like ATPase" evidence="12">
    <location>
        <begin position="24"/>
        <end position="175"/>
    </location>
</feature>
<keyword evidence="14" id="KW-1185">Reference proteome</keyword>
<comment type="caution">
    <text evidence="13">The sequence shown here is derived from an EMBL/GenBank/DDBJ whole genome shotgun (WGS) entry which is preliminary data.</text>
</comment>
<feature type="binding site" evidence="11">
    <location>
        <position position="31"/>
    </location>
    <ligand>
        <name>ATP</name>
        <dbReference type="ChEBI" id="CHEBI:30616"/>
    </ligand>
</feature>
<dbReference type="STRING" id="1524460.IX84_07105"/>
<evidence type="ECO:0000259" key="12">
    <source>
        <dbReference type="SMART" id="SM00387"/>
    </source>
</evidence>
<dbReference type="RefSeq" id="WP_044217958.1">
    <property type="nucleotide sequence ID" value="NZ_CAKZLC010000326.1"/>
</dbReference>
<evidence type="ECO:0000256" key="10">
    <source>
        <dbReference type="ARBA" id="ARBA00080411"/>
    </source>
</evidence>
<keyword evidence="3 11" id="KW-0547">Nucleotide-binding</keyword>
<dbReference type="AlphaFoldDB" id="A0A098S8K5"/>
<evidence type="ECO:0000256" key="9">
    <source>
        <dbReference type="ARBA" id="ARBA00079544"/>
    </source>
</evidence>
<dbReference type="SUPFAM" id="SSF55874">
    <property type="entry name" value="ATPase domain of HSP90 chaperone/DNA topoisomerase II/histidine kinase"/>
    <property type="match status" value="1"/>
</dbReference>
<dbReference type="InterPro" id="IPR020575">
    <property type="entry name" value="Hsp90_N"/>
</dbReference>
<dbReference type="GO" id="GO:0016887">
    <property type="term" value="F:ATP hydrolysis activity"/>
    <property type="evidence" value="ECO:0007669"/>
    <property type="project" value="InterPro"/>
</dbReference>
<dbReference type="InterPro" id="IPR037196">
    <property type="entry name" value="HSP90_C"/>
</dbReference>
<keyword evidence="5" id="KW-0346">Stress response</keyword>
<dbReference type="GO" id="GO:0051082">
    <property type="term" value="F:unfolded protein binding"/>
    <property type="evidence" value="ECO:0007669"/>
    <property type="project" value="InterPro"/>
</dbReference>
<gene>
    <name evidence="13" type="ORF">IX84_07105</name>
</gene>
<dbReference type="InterPro" id="IPR036890">
    <property type="entry name" value="HATPase_C_sf"/>
</dbReference>
<feature type="binding site" evidence="11">
    <location>
        <position position="333"/>
    </location>
    <ligand>
        <name>ATP</name>
        <dbReference type="ChEBI" id="CHEBI:30616"/>
    </ligand>
</feature>
<dbReference type="OrthoDB" id="9802640at2"/>
<dbReference type="PANTHER" id="PTHR11528">
    <property type="entry name" value="HEAT SHOCK PROTEIN 90 FAMILY MEMBER"/>
    <property type="match status" value="1"/>
</dbReference>
<evidence type="ECO:0000256" key="2">
    <source>
        <dbReference type="ARBA" id="ARBA00022490"/>
    </source>
</evidence>
<dbReference type="InterPro" id="IPR003594">
    <property type="entry name" value="HATPase_dom"/>
</dbReference>
<dbReference type="Gene3D" id="3.30.565.10">
    <property type="entry name" value="Histidine kinase-like ATPase, C-terminal domain"/>
    <property type="match status" value="1"/>
</dbReference>
<keyword evidence="4 11" id="KW-0067">ATP-binding</keyword>
<evidence type="ECO:0000256" key="5">
    <source>
        <dbReference type="ARBA" id="ARBA00023016"/>
    </source>
</evidence>
<reference evidence="13 14" key="1">
    <citation type="journal article" date="2014" name="Int. J. Syst. Evol. Microbiol.">
        <title>Phaeodactylibacter xiamenensis gen. nov., sp. nov., a member of the family Saprospiraceae isolated from the marine alga Phaeodactylum tricornutum.</title>
        <authorList>
            <person name="Chen Z.Jr."/>
            <person name="Lei X."/>
            <person name="Lai Q."/>
            <person name="Li Y."/>
            <person name="Zhang B."/>
            <person name="Zhang J."/>
            <person name="Zhang H."/>
            <person name="Yang L."/>
            <person name="Zheng W."/>
            <person name="Tian Y."/>
            <person name="Yu Z."/>
            <person name="Xu H.Jr."/>
            <person name="Zheng T."/>
        </authorList>
    </citation>
    <scope>NUCLEOTIDE SEQUENCE [LARGE SCALE GENOMIC DNA]</scope>
    <source>
        <strain evidence="13 14">KD52</strain>
    </source>
</reference>
<name>A0A098S8K5_9BACT</name>
<dbReference type="PIRSF" id="PIRSF002583">
    <property type="entry name" value="Hsp90"/>
    <property type="match status" value="1"/>
</dbReference>
<dbReference type="Pfam" id="PF13589">
    <property type="entry name" value="HATPase_c_3"/>
    <property type="match status" value="1"/>
</dbReference>
<dbReference type="GO" id="GO:0005524">
    <property type="term" value="F:ATP binding"/>
    <property type="evidence" value="ECO:0007669"/>
    <property type="project" value="UniProtKB-KW"/>
</dbReference>
<dbReference type="FunFam" id="3.30.565.10:FF:000076">
    <property type="entry name" value="Molecular chaperone HtpG"/>
    <property type="match status" value="1"/>
</dbReference>
<evidence type="ECO:0000256" key="11">
    <source>
        <dbReference type="PIRSR" id="PIRSR002583-1"/>
    </source>
</evidence>
<proteinExistence type="inferred from homology"/>
<comment type="similarity">
    <text evidence="1">Belongs to the heat shock protein 90 family.</text>
</comment>
<dbReference type="InterPro" id="IPR001404">
    <property type="entry name" value="Hsp90_fam"/>
</dbReference>
<evidence type="ECO:0000256" key="8">
    <source>
        <dbReference type="ARBA" id="ARBA00070675"/>
    </source>
</evidence>
<dbReference type="Pfam" id="PF00183">
    <property type="entry name" value="HSP90"/>
    <property type="match status" value="1"/>
</dbReference>
<dbReference type="PRINTS" id="PR00775">
    <property type="entry name" value="HEATSHOCK90"/>
</dbReference>
<dbReference type="Proteomes" id="UP000029736">
    <property type="component" value="Unassembled WGS sequence"/>
</dbReference>
<dbReference type="SMART" id="SM00387">
    <property type="entry name" value="HATPase_c"/>
    <property type="match status" value="1"/>
</dbReference>
<evidence type="ECO:0000313" key="14">
    <source>
        <dbReference type="Proteomes" id="UP000029736"/>
    </source>
</evidence>
<evidence type="ECO:0000313" key="13">
    <source>
        <dbReference type="EMBL" id="KGE88455.1"/>
    </source>
</evidence>
<protein>
    <recommendedName>
        <fullName evidence="8">Chaperone protein HtpG</fullName>
    </recommendedName>
    <alternativeName>
        <fullName evidence="7">Chaperone protein htpG</fullName>
    </alternativeName>
    <alternativeName>
        <fullName evidence="9 10">Heat shock protein HtpG</fullName>
    </alternativeName>
</protein>
<dbReference type="Gene3D" id="3.40.50.11260">
    <property type="match status" value="1"/>
</dbReference>
<feature type="binding site" evidence="11">
    <location>
        <position position="35"/>
    </location>
    <ligand>
        <name>ATP</name>
        <dbReference type="ChEBI" id="CHEBI:30616"/>
    </ligand>
</feature>
<feature type="binding site" evidence="11">
    <location>
        <position position="81"/>
    </location>
    <ligand>
        <name>ATP</name>
        <dbReference type="ChEBI" id="CHEBI:30616"/>
    </ligand>
</feature>
<dbReference type="EMBL" id="JPOS01000018">
    <property type="protein sequence ID" value="KGE88455.1"/>
    <property type="molecule type" value="Genomic_DNA"/>
</dbReference>
<dbReference type="InterPro" id="IPR020568">
    <property type="entry name" value="Ribosomal_Su5_D2-typ_SF"/>
</dbReference>
<dbReference type="CDD" id="cd16927">
    <property type="entry name" value="HATPase_Hsp90-like"/>
    <property type="match status" value="1"/>
</dbReference>
<evidence type="ECO:0000256" key="6">
    <source>
        <dbReference type="ARBA" id="ARBA00023186"/>
    </source>
</evidence>
<feature type="binding site" evidence="11">
    <location>
        <position position="76"/>
    </location>
    <ligand>
        <name>ATP</name>
        <dbReference type="ChEBI" id="CHEBI:30616"/>
    </ligand>
</feature>
<dbReference type="PROSITE" id="PS00298">
    <property type="entry name" value="HSP90"/>
    <property type="match status" value="1"/>
</dbReference>
<dbReference type="InterPro" id="IPR019805">
    <property type="entry name" value="Heat_shock_protein_90_CS"/>
</dbReference>
<accession>A0A098S8K5</accession>
<dbReference type="SUPFAM" id="SSF54211">
    <property type="entry name" value="Ribosomal protein S5 domain 2-like"/>
    <property type="match status" value="1"/>
</dbReference>
<dbReference type="Gene3D" id="1.20.120.790">
    <property type="entry name" value="Heat shock protein 90, C-terminal domain"/>
    <property type="match status" value="1"/>
</dbReference>
<evidence type="ECO:0000256" key="7">
    <source>
        <dbReference type="ARBA" id="ARBA00067988"/>
    </source>
</evidence>
<evidence type="ECO:0000256" key="4">
    <source>
        <dbReference type="ARBA" id="ARBA00022840"/>
    </source>
</evidence>
<evidence type="ECO:0000256" key="3">
    <source>
        <dbReference type="ARBA" id="ARBA00022741"/>
    </source>
</evidence>
<dbReference type="FunFam" id="3.30.230.80:FF:000008">
    <property type="entry name" value="Molecular chaperone HtpG"/>
    <property type="match status" value="1"/>
</dbReference>
<sequence>MQKGNISVQTENIFPIIKKFLYSDHEIFLRELVSNAVDATNKLRTLAKRGEVKGDIGDTTIEILLDADAQTLTIRDKGIGMTADEVQKYLNQVAFSSASEFLEKYKDDASIIGHFGLGFYSAFMVSSKVEVKTLSYQEGAQGVTWTCEGNPEYTLEENDKDFRGTDVILHINDEDKEFLENHRIQQLLDKYCKFLPVEIKFGTRTETVTEGEGDDAEEKQVEVDNIINNPSPAWRKQPADLTDEDYKAFYNELYPFSTPPMFWIHLNIDYPFNLTGILYFPKLGNNFEVQKNKIQLYSNQVYVTDDVKDIVPEFLTMLHGVIDSPDIPLNVSRSYLQSDSNVKKITGYITKKVADKLADLYKKERDNFISKWDDLGVFIKYGMISDEKFYDRALPFTLVKSLDGTFTPIDEYKEKVKEQQTDKYDKIVMLYTHAPDQHNTFTEAAKNKGYDVLIFDNVIDNHFMQHLEQKLGDVTFVRVDSDTVDNLVQKDEATESVLNEDEQNTVKGVFEKIVTDKGSSVITKALSPEDQPVTITRPEFMRRMKEMQSLQGMSFGDFPDSVNVVVNTNHPLVAQKLLKEEDEGKQQEVADYLYKLAMLNQQMLKGADLTAFINKSLDFLK</sequence>
<dbReference type="GO" id="GO:0140662">
    <property type="term" value="F:ATP-dependent protein folding chaperone"/>
    <property type="evidence" value="ECO:0007669"/>
    <property type="project" value="InterPro"/>
</dbReference>
<dbReference type="NCBIfam" id="NF003555">
    <property type="entry name" value="PRK05218.1"/>
    <property type="match status" value="1"/>
</dbReference>
<keyword evidence="6" id="KW-0143">Chaperone</keyword>
<keyword evidence="2" id="KW-0963">Cytoplasm</keyword>
<feature type="binding site" evidence="11">
    <location>
        <position position="165"/>
    </location>
    <ligand>
        <name>ATP</name>
        <dbReference type="ChEBI" id="CHEBI:30616"/>
    </ligand>
</feature>
<organism evidence="13 14">
    <name type="scientific">Phaeodactylibacter xiamenensis</name>
    <dbReference type="NCBI Taxonomy" id="1524460"/>
    <lineage>
        <taxon>Bacteria</taxon>
        <taxon>Pseudomonadati</taxon>
        <taxon>Bacteroidota</taxon>
        <taxon>Saprospiria</taxon>
        <taxon>Saprospirales</taxon>
        <taxon>Haliscomenobacteraceae</taxon>
        <taxon>Phaeodactylibacter</taxon>
    </lineage>
</organism>